<protein>
    <submittedName>
        <fullName evidence="3">Alpha/beta hydrolase</fullName>
    </submittedName>
</protein>
<evidence type="ECO:0000256" key="1">
    <source>
        <dbReference type="SAM" id="Phobius"/>
    </source>
</evidence>
<dbReference type="PANTHER" id="PTHR12277">
    <property type="entry name" value="ALPHA/BETA HYDROLASE DOMAIN-CONTAINING PROTEIN"/>
    <property type="match status" value="1"/>
</dbReference>
<sequence length="329" mass="37605">MDIKIEKENGKSRRNRNLLYGFYVILIVVLVLVILFVGLWKASNQILFPALIGISKDFKECNAEGEKNWGKNCGNLRISNQYHYREIMIPSINGYDLPGWIVATHENGILKKRGVVLFVHGGGADRREFSRFISFYLKQGFDTISFDLSCHGEAPCLFPGLTFGSREFRDALSAYLFVEKQYKNILMIGSSVGASSILISLPFLKSVKGLVLENPMIDFKSLIFDSPESSNLPNWMMQTLLEIVSIRGKFDYMLSPKNSLPFVNDIPILIIHSKEDSVVNYHHSEKLVKLYKGTVEFWFPDLGFHGKVWDSNQLEYETKVESFIHKNIK</sequence>
<dbReference type="EMBL" id="RQFT01000012">
    <property type="protein sequence ID" value="TGL03284.1"/>
    <property type="molecule type" value="Genomic_DNA"/>
</dbReference>
<dbReference type="Pfam" id="PF12697">
    <property type="entry name" value="Abhydrolase_6"/>
    <property type="match status" value="1"/>
</dbReference>
<keyword evidence="1" id="KW-0812">Transmembrane</keyword>
<evidence type="ECO:0000313" key="4">
    <source>
        <dbReference type="Proteomes" id="UP000297641"/>
    </source>
</evidence>
<dbReference type="RefSeq" id="WP_135771712.1">
    <property type="nucleotide sequence ID" value="NZ_RQFT01000012.1"/>
</dbReference>
<dbReference type="Gene3D" id="3.40.50.1820">
    <property type="entry name" value="alpha/beta hydrolase"/>
    <property type="match status" value="1"/>
</dbReference>
<dbReference type="Proteomes" id="UP000297641">
    <property type="component" value="Unassembled WGS sequence"/>
</dbReference>
<name>A0A7I0HP09_9LEPT</name>
<proteinExistence type="predicted"/>
<dbReference type="InterPro" id="IPR029058">
    <property type="entry name" value="AB_hydrolase_fold"/>
</dbReference>
<evidence type="ECO:0000313" key="3">
    <source>
        <dbReference type="EMBL" id="TGL03284.1"/>
    </source>
</evidence>
<gene>
    <name evidence="3" type="ORF">EHQ43_16005</name>
</gene>
<accession>A0A7I0HP09</accession>
<dbReference type="InterPro" id="IPR000073">
    <property type="entry name" value="AB_hydrolase_1"/>
</dbReference>
<comment type="caution">
    <text evidence="3">The sequence shown here is derived from an EMBL/GenBank/DDBJ whole genome shotgun (WGS) entry which is preliminary data.</text>
</comment>
<dbReference type="GO" id="GO:0016787">
    <property type="term" value="F:hydrolase activity"/>
    <property type="evidence" value="ECO:0007669"/>
    <property type="project" value="UniProtKB-KW"/>
</dbReference>
<keyword evidence="1" id="KW-1133">Transmembrane helix</keyword>
<feature type="transmembrane region" description="Helical" evidence="1">
    <location>
        <begin position="20"/>
        <end position="40"/>
    </location>
</feature>
<keyword evidence="3" id="KW-0378">Hydrolase</keyword>
<reference evidence="3 4" key="1">
    <citation type="journal article" date="2019" name="PLoS Negl. Trop. Dis.">
        <title>Revisiting the worldwide diversity of Leptospira species in the environment.</title>
        <authorList>
            <person name="Vincent A.T."/>
            <person name="Schiettekatte O."/>
            <person name="Bourhy P."/>
            <person name="Veyrier F.J."/>
            <person name="Picardeau M."/>
        </authorList>
    </citation>
    <scope>NUCLEOTIDE SEQUENCE [LARGE SCALE GENOMIC DNA]</scope>
    <source>
        <strain evidence="3 4">201800273</strain>
    </source>
</reference>
<organism evidence="3 4">
    <name type="scientific">Leptospira bouyouniensis</name>
    <dbReference type="NCBI Taxonomy" id="2484911"/>
    <lineage>
        <taxon>Bacteria</taxon>
        <taxon>Pseudomonadati</taxon>
        <taxon>Spirochaetota</taxon>
        <taxon>Spirochaetia</taxon>
        <taxon>Leptospirales</taxon>
        <taxon>Leptospiraceae</taxon>
        <taxon>Leptospira</taxon>
    </lineage>
</organism>
<dbReference type="AlphaFoldDB" id="A0A7I0HP09"/>
<feature type="domain" description="AB hydrolase-1" evidence="2">
    <location>
        <begin position="116"/>
        <end position="239"/>
    </location>
</feature>
<evidence type="ECO:0000259" key="2">
    <source>
        <dbReference type="Pfam" id="PF12697"/>
    </source>
</evidence>
<keyword evidence="1" id="KW-0472">Membrane</keyword>
<dbReference type="SUPFAM" id="SSF53474">
    <property type="entry name" value="alpha/beta-Hydrolases"/>
    <property type="match status" value="1"/>
</dbReference>